<dbReference type="InterPro" id="IPR001173">
    <property type="entry name" value="Glyco_trans_2-like"/>
</dbReference>
<dbReference type="AlphaFoldDB" id="A0A432Z4U1"/>
<dbReference type="GO" id="GO:0016020">
    <property type="term" value="C:membrane"/>
    <property type="evidence" value="ECO:0007669"/>
    <property type="project" value="UniProtKB-SubCell"/>
</dbReference>
<evidence type="ECO:0000313" key="8">
    <source>
        <dbReference type="Proteomes" id="UP000288058"/>
    </source>
</evidence>
<keyword evidence="2" id="KW-0812">Transmembrane</keyword>
<accession>A0A432Z4U1</accession>
<protein>
    <submittedName>
        <fullName evidence="7">Glycosyltransferase</fullName>
    </submittedName>
</protein>
<feature type="domain" description="GtrA/DPMS transmembrane" evidence="6">
    <location>
        <begin position="231"/>
        <end position="343"/>
    </location>
</feature>
<organism evidence="7 8">
    <name type="scientific">Idiomarina ramblicola</name>
    <dbReference type="NCBI Taxonomy" id="263724"/>
    <lineage>
        <taxon>Bacteria</taxon>
        <taxon>Pseudomonadati</taxon>
        <taxon>Pseudomonadota</taxon>
        <taxon>Gammaproteobacteria</taxon>
        <taxon>Alteromonadales</taxon>
        <taxon>Idiomarinaceae</taxon>
        <taxon>Idiomarina</taxon>
    </lineage>
</organism>
<keyword evidence="3" id="KW-1133">Transmembrane helix</keyword>
<dbReference type="GO" id="GO:0016740">
    <property type="term" value="F:transferase activity"/>
    <property type="evidence" value="ECO:0007669"/>
    <property type="project" value="UniProtKB-KW"/>
</dbReference>
<name>A0A432Z4U1_9GAMM</name>
<dbReference type="InterPro" id="IPR007267">
    <property type="entry name" value="GtrA_DPMS_TM"/>
</dbReference>
<dbReference type="Pfam" id="PF00535">
    <property type="entry name" value="Glycos_transf_2"/>
    <property type="match status" value="1"/>
</dbReference>
<dbReference type="RefSeq" id="WP_126779103.1">
    <property type="nucleotide sequence ID" value="NZ_PIQC01000001.1"/>
</dbReference>
<dbReference type="Proteomes" id="UP000288058">
    <property type="component" value="Unassembled WGS sequence"/>
</dbReference>
<evidence type="ECO:0000256" key="3">
    <source>
        <dbReference type="ARBA" id="ARBA00022989"/>
    </source>
</evidence>
<evidence type="ECO:0000256" key="4">
    <source>
        <dbReference type="ARBA" id="ARBA00023136"/>
    </source>
</evidence>
<gene>
    <name evidence="7" type="ORF">CWI78_00195</name>
</gene>
<dbReference type="GO" id="GO:0000271">
    <property type="term" value="P:polysaccharide biosynthetic process"/>
    <property type="evidence" value="ECO:0007669"/>
    <property type="project" value="InterPro"/>
</dbReference>
<keyword evidence="4" id="KW-0472">Membrane</keyword>
<keyword evidence="8" id="KW-1185">Reference proteome</keyword>
<evidence type="ECO:0000256" key="2">
    <source>
        <dbReference type="ARBA" id="ARBA00022692"/>
    </source>
</evidence>
<dbReference type="InterPro" id="IPR029044">
    <property type="entry name" value="Nucleotide-diphossugar_trans"/>
</dbReference>
<dbReference type="PANTHER" id="PTHR10859">
    <property type="entry name" value="GLYCOSYL TRANSFERASE"/>
    <property type="match status" value="1"/>
</dbReference>
<evidence type="ECO:0000313" key="7">
    <source>
        <dbReference type="EMBL" id="RUO72901.1"/>
    </source>
</evidence>
<dbReference type="SUPFAM" id="SSF53448">
    <property type="entry name" value="Nucleotide-diphospho-sugar transferases"/>
    <property type="match status" value="1"/>
</dbReference>
<evidence type="ECO:0000259" key="5">
    <source>
        <dbReference type="Pfam" id="PF00535"/>
    </source>
</evidence>
<sequence>MKKPYIVIPALDPDQHLLELIDKITDEDPEWNHYLGIVVVDDGSRSQTVFQQLNQRHRIHVVTHEQNQGKGAALRTAFEWILEQQEDRCSGAVTADADGQHLAKDILAVCTRLKGYPDKLWLGSRTFDEKDIPLRSKVGNKLTRVIFRLVTGQDIKDTQTGLRGIPAGFLEKLVDFNSCGYEFELEMLLSARRYGYRIKSQEITTVYEEGNETSHYRPIVDSIKIYRKFLKFASIGILSAGLDYSVFATAYFFSGQVLESIVLARVISGVFNFSLNRQWVFKQGSHVAWDATKYGCLAVVLVAANYGLTEAFRYIGLTPFIGKPLAEGLVFLLSYRGQKLLVFKKAV</sequence>
<feature type="domain" description="Glycosyltransferase 2-like" evidence="5">
    <location>
        <begin position="6"/>
        <end position="164"/>
    </location>
</feature>
<dbReference type="Gene3D" id="3.90.550.10">
    <property type="entry name" value="Spore Coat Polysaccharide Biosynthesis Protein SpsA, Chain A"/>
    <property type="match status" value="1"/>
</dbReference>
<evidence type="ECO:0000259" key="6">
    <source>
        <dbReference type="Pfam" id="PF04138"/>
    </source>
</evidence>
<evidence type="ECO:0000256" key="1">
    <source>
        <dbReference type="ARBA" id="ARBA00004141"/>
    </source>
</evidence>
<keyword evidence="7" id="KW-0808">Transferase</keyword>
<comment type="subcellular location">
    <subcellularLocation>
        <location evidence="1">Membrane</location>
        <topology evidence="1">Multi-pass membrane protein</topology>
    </subcellularLocation>
</comment>
<proteinExistence type="predicted"/>
<reference evidence="8" key="1">
    <citation type="journal article" date="2018" name="Front. Microbiol.">
        <title>Genome-Based Analysis Reveals the Taxonomy and Diversity of the Family Idiomarinaceae.</title>
        <authorList>
            <person name="Liu Y."/>
            <person name="Lai Q."/>
            <person name="Shao Z."/>
        </authorList>
    </citation>
    <scope>NUCLEOTIDE SEQUENCE [LARGE SCALE GENOMIC DNA]</scope>
    <source>
        <strain evidence="8">R22</strain>
    </source>
</reference>
<dbReference type="Pfam" id="PF04138">
    <property type="entry name" value="GtrA_DPMS_TM"/>
    <property type="match status" value="1"/>
</dbReference>
<comment type="caution">
    <text evidence="7">The sequence shown here is derived from an EMBL/GenBank/DDBJ whole genome shotgun (WGS) entry which is preliminary data.</text>
</comment>
<dbReference type="OrthoDB" id="9808633at2"/>
<dbReference type="PANTHER" id="PTHR10859:SF114">
    <property type="entry name" value="DOLICHOL-PHOSPHATE MANNOSYLTRANSFERASE"/>
    <property type="match status" value="1"/>
</dbReference>
<dbReference type="EMBL" id="PIQC01000001">
    <property type="protein sequence ID" value="RUO72901.1"/>
    <property type="molecule type" value="Genomic_DNA"/>
</dbReference>
<dbReference type="CDD" id="cd04179">
    <property type="entry name" value="DPM_DPG-synthase_like"/>
    <property type="match status" value="1"/>
</dbReference>
<dbReference type="GO" id="GO:0006487">
    <property type="term" value="P:protein N-linked glycosylation"/>
    <property type="evidence" value="ECO:0007669"/>
    <property type="project" value="TreeGrafter"/>
</dbReference>